<keyword evidence="1" id="KW-0805">Transcription regulation</keyword>
<evidence type="ECO:0000259" key="4">
    <source>
        <dbReference type="PROSITE" id="PS50995"/>
    </source>
</evidence>
<dbReference type="Gene3D" id="1.10.10.10">
    <property type="entry name" value="Winged helix-like DNA-binding domain superfamily/Winged helix DNA-binding domain"/>
    <property type="match status" value="1"/>
</dbReference>
<proteinExistence type="predicted"/>
<reference evidence="5 6" key="1">
    <citation type="journal article" date="2019" name="Int. J. Syst. Evol. Microbiol.">
        <title>The Global Catalogue of Microorganisms (GCM) 10K type strain sequencing project: providing services to taxonomists for standard genome sequencing and annotation.</title>
        <authorList>
            <consortium name="The Broad Institute Genomics Platform"/>
            <consortium name="The Broad Institute Genome Sequencing Center for Infectious Disease"/>
            <person name="Wu L."/>
            <person name="Ma J."/>
        </authorList>
    </citation>
    <scope>NUCLEOTIDE SEQUENCE [LARGE SCALE GENOMIC DNA]</scope>
    <source>
        <strain evidence="5 6">JCM 15914</strain>
    </source>
</reference>
<dbReference type="SUPFAM" id="SSF46785">
    <property type="entry name" value="Winged helix' DNA-binding domain"/>
    <property type="match status" value="1"/>
</dbReference>
<dbReference type="InterPro" id="IPR000835">
    <property type="entry name" value="HTH_MarR-typ"/>
</dbReference>
<sequence>MRAERNDTVTVMAQMMSALGRLTSRSRMRRELAGQNVKLSPTDMWLVDRVSEFGPARMSELATWQSVDRSTMTTQVSRLEKLGLVQRAPAPEDRRAIVVSVTEAGRTLHEESRAAACTAFDSMLADWTDQERQQLTESLSRLVDSLEKHLSTKSEDHSTER</sequence>
<keyword evidence="2" id="KW-0238">DNA-binding</keyword>
<gene>
    <name evidence="5" type="ORF">GCM10009824_14960</name>
</gene>
<evidence type="ECO:0000256" key="1">
    <source>
        <dbReference type="ARBA" id="ARBA00023015"/>
    </source>
</evidence>
<evidence type="ECO:0000256" key="2">
    <source>
        <dbReference type="ARBA" id="ARBA00023125"/>
    </source>
</evidence>
<keyword evidence="3" id="KW-0804">Transcription</keyword>
<dbReference type="SMART" id="SM00347">
    <property type="entry name" value="HTH_MARR"/>
    <property type="match status" value="1"/>
</dbReference>
<dbReference type="EMBL" id="BAAAQA010000015">
    <property type="protein sequence ID" value="GAA2116345.1"/>
    <property type="molecule type" value="Genomic_DNA"/>
</dbReference>
<evidence type="ECO:0000256" key="3">
    <source>
        <dbReference type="ARBA" id="ARBA00023163"/>
    </source>
</evidence>
<evidence type="ECO:0000313" key="6">
    <source>
        <dbReference type="Proteomes" id="UP001500166"/>
    </source>
</evidence>
<dbReference type="PANTHER" id="PTHR42756:SF1">
    <property type="entry name" value="TRANSCRIPTIONAL REPRESSOR OF EMRAB OPERON"/>
    <property type="match status" value="1"/>
</dbReference>
<keyword evidence="6" id="KW-1185">Reference proteome</keyword>
<evidence type="ECO:0000313" key="5">
    <source>
        <dbReference type="EMBL" id="GAA2116345.1"/>
    </source>
</evidence>
<organism evidence="5 6">
    <name type="scientific">Kocuria atrinae</name>
    <dbReference type="NCBI Taxonomy" id="592377"/>
    <lineage>
        <taxon>Bacteria</taxon>
        <taxon>Bacillati</taxon>
        <taxon>Actinomycetota</taxon>
        <taxon>Actinomycetes</taxon>
        <taxon>Micrococcales</taxon>
        <taxon>Micrococcaceae</taxon>
        <taxon>Kocuria</taxon>
    </lineage>
</organism>
<dbReference type="PRINTS" id="PR00598">
    <property type="entry name" value="HTHMARR"/>
</dbReference>
<comment type="caution">
    <text evidence="5">The sequence shown here is derived from an EMBL/GenBank/DDBJ whole genome shotgun (WGS) entry which is preliminary data.</text>
</comment>
<name>A0ABN2XTF8_9MICC</name>
<dbReference type="PROSITE" id="PS50995">
    <property type="entry name" value="HTH_MARR_2"/>
    <property type="match status" value="1"/>
</dbReference>
<dbReference type="InterPro" id="IPR036390">
    <property type="entry name" value="WH_DNA-bd_sf"/>
</dbReference>
<feature type="domain" description="HTH marR-type" evidence="4">
    <location>
        <begin position="5"/>
        <end position="144"/>
    </location>
</feature>
<dbReference type="PANTHER" id="PTHR42756">
    <property type="entry name" value="TRANSCRIPTIONAL REGULATOR, MARR"/>
    <property type="match status" value="1"/>
</dbReference>
<protein>
    <submittedName>
        <fullName evidence="5">MarR family transcriptional regulator</fullName>
    </submittedName>
</protein>
<accession>A0ABN2XTF8</accession>
<dbReference type="Pfam" id="PF01047">
    <property type="entry name" value="MarR"/>
    <property type="match status" value="1"/>
</dbReference>
<dbReference type="InterPro" id="IPR036388">
    <property type="entry name" value="WH-like_DNA-bd_sf"/>
</dbReference>
<dbReference type="Proteomes" id="UP001500166">
    <property type="component" value="Unassembled WGS sequence"/>
</dbReference>